<dbReference type="PANTHER" id="PTHR39598:SF1">
    <property type="entry name" value="AUSTINOID BIOSYNTHESIS CLUSTERS PROTEIN F-RELATED"/>
    <property type="match status" value="1"/>
</dbReference>
<accession>A0A1S9RSJ1</accession>
<proteinExistence type="predicted"/>
<sequence>MPMTWKHVTFKYDFPKRHSPLQDTLSARDQAKMLPDIRPIVTPIMHRINITMLCGTAEPKHRLRARRWSESVALGPAQALVLIAVEALGEGAWLNFDDHCLVEVVVHTLAGLTKDAPEEFVHEVILKDPVAEGRACGAELAEPLHAVVTIAVVCNLDLDFLHGGLDLPAKAGYSVRGDETFDDNVTILFEGGVDFVVYQRPDTTMTPISVILVPDKLPKTMSTTREKLLATTSKFVSAFGSFDIEEMLNIRTPTCLYHQCCPSFDKNVVTNEETRASFPQFIATFKRFDFSILEPDHTLVDEAARKVMIRAKTSAESIVGAYENEYIFILKMTDDCRLIEEIHEFYDTIRLKDLQHRLEANHISFGDAAPF</sequence>
<evidence type="ECO:0000256" key="1">
    <source>
        <dbReference type="ARBA" id="ARBA00005179"/>
    </source>
</evidence>
<protein>
    <submittedName>
        <fullName evidence="2">Uncharacterized protein</fullName>
    </submittedName>
</protein>
<dbReference type="InterPro" id="IPR032710">
    <property type="entry name" value="NTF2-like_dom_sf"/>
</dbReference>
<comment type="caution">
    <text evidence="2">The sequence shown here is derived from an EMBL/GenBank/DDBJ whole genome shotgun (WGS) entry which is preliminary data.</text>
</comment>
<dbReference type="PANTHER" id="PTHR39598">
    <property type="entry name" value="AUSTINOL SYNTHESIS PROTEIN F-RELATED"/>
    <property type="match status" value="1"/>
</dbReference>
<dbReference type="EMBL" id="LJBN01000118">
    <property type="protein sequence ID" value="OOQ88467.1"/>
    <property type="molecule type" value="Genomic_DNA"/>
</dbReference>
<comment type="pathway">
    <text evidence="1">Secondary metabolite biosynthesis.</text>
</comment>
<evidence type="ECO:0000313" key="2">
    <source>
        <dbReference type="EMBL" id="OOQ88467.1"/>
    </source>
</evidence>
<name>A0A1S9RSJ1_PENBI</name>
<gene>
    <name evidence="2" type="ORF">PEBR_12260</name>
</gene>
<evidence type="ECO:0000313" key="3">
    <source>
        <dbReference type="Proteomes" id="UP000190744"/>
    </source>
</evidence>
<reference evidence="3" key="1">
    <citation type="submission" date="2015-09" db="EMBL/GenBank/DDBJ databases">
        <authorList>
            <person name="Fill T.P."/>
            <person name="Baretta J.F."/>
            <person name="de Almeida L.G."/>
            <person name="Rocha M."/>
            <person name="de Souza D.H."/>
            <person name="Malavazi I."/>
            <person name="Cerdeira L.T."/>
            <person name="Hong H."/>
            <person name="Samborskyy M."/>
            <person name="de Vasconcelos A.T."/>
            <person name="Leadlay P."/>
            <person name="Rodrigues-Filho E."/>
        </authorList>
    </citation>
    <scope>NUCLEOTIDE SEQUENCE [LARGE SCALE GENOMIC DNA]</scope>
    <source>
        <strain evidence="3">LaBioMMi 136</strain>
    </source>
</reference>
<dbReference type="Proteomes" id="UP000190744">
    <property type="component" value="Unassembled WGS sequence"/>
</dbReference>
<dbReference type="Gene3D" id="3.10.450.50">
    <property type="match status" value="1"/>
</dbReference>
<organism evidence="2 3">
    <name type="scientific">Penicillium brasilianum</name>
    <dbReference type="NCBI Taxonomy" id="104259"/>
    <lineage>
        <taxon>Eukaryota</taxon>
        <taxon>Fungi</taxon>
        <taxon>Dikarya</taxon>
        <taxon>Ascomycota</taxon>
        <taxon>Pezizomycotina</taxon>
        <taxon>Eurotiomycetes</taxon>
        <taxon>Eurotiomycetidae</taxon>
        <taxon>Eurotiales</taxon>
        <taxon>Aspergillaceae</taxon>
        <taxon>Penicillium</taxon>
    </lineage>
</organism>
<dbReference type="AlphaFoldDB" id="A0A1S9RSJ1"/>
<dbReference type="SUPFAM" id="SSF54427">
    <property type="entry name" value="NTF2-like"/>
    <property type="match status" value="1"/>
</dbReference>
<dbReference type="InterPro" id="IPR050977">
    <property type="entry name" value="Fungal_Meroterpenoid_Isomerase"/>
</dbReference>